<reference evidence="1 2" key="1">
    <citation type="submission" date="2019-08" db="EMBL/GenBank/DDBJ databases">
        <title>Whole genome of Aphis craccivora.</title>
        <authorList>
            <person name="Voronova N.V."/>
            <person name="Shulinski R.S."/>
            <person name="Bandarenka Y.V."/>
            <person name="Zhorov D.G."/>
            <person name="Warner D."/>
        </authorList>
    </citation>
    <scope>NUCLEOTIDE SEQUENCE [LARGE SCALE GENOMIC DNA]</scope>
    <source>
        <strain evidence="1">180601</strain>
        <tissue evidence="1">Whole Body</tissue>
    </source>
</reference>
<keyword evidence="2" id="KW-1185">Reference proteome</keyword>
<sequence>MMQETHKIARNNLIKKKETNKTYYDKSLNKSNFT</sequence>
<evidence type="ECO:0000313" key="1">
    <source>
        <dbReference type="EMBL" id="KAF0749043.1"/>
    </source>
</evidence>
<dbReference type="Proteomes" id="UP000478052">
    <property type="component" value="Unassembled WGS sequence"/>
</dbReference>
<protein>
    <submittedName>
        <fullName evidence="1">Retrovirus-related Pol polyprotein</fullName>
    </submittedName>
</protein>
<proteinExistence type="predicted"/>
<evidence type="ECO:0000313" key="2">
    <source>
        <dbReference type="Proteomes" id="UP000478052"/>
    </source>
</evidence>
<dbReference type="AlphaFoldDB" id="A0A6G0Y4N8"/>
<accession>A0A6G0Y4N8</accession>
<gene>
    <name evidence="1" type="ORF">FWK35_00017815</name>
</gene>
<dbReference type="EMBL" id="VUJU01006247">
    <property type="protein sequence ID" value="KAF0749043.1"/>
    <property type="molecule type" value="Genomic_DNA"/>
</dbReference>
<organism evidence="1 2">
    <name type="scientific">Aphis craccivora</name>
    <name type="common">Cowpea aphid</name>
    <dbReference type="NCBI Taxonomy" id="307492"/>
    <lineage>
        <taxon>Eukaryota</taxon>
        <taxon>Metazoa</taxon>
        <taxon>Ecdysozoa</taxon>
        <taxon>Arthropoda</taxon>
        <taxon>Hexapoda</taxon>
        <taxon>Insecta</taxon>
        <taxon>Pterygota</taxon>
        <taxon>Neoptera</taxon>
        <taxon>Paraneoptera</taxon>
        <taxon>Hemiptera</taxon>
        <taxon>Sternorrhyncha</taxon>
        <taxon>Aphidomorpha</taxon>
        <taxon>Aphidoidea</taxon>
        <taxon>Aphididae</taxon>
        <taxon>Aphidini</taxon>
        <taxon>Aphis</taxon>
        <taxon>Aphis</taxon>
    </lineage>
</organism>
<name>A0A6G0Y4N8_APHCR</name>
<comment type="caution">
    <text evidence="1">The sequence shown here is derived from an EMBL/GenBank/DDBJ whole genome shotgun (WGS) entry which is preliminary data.</text>
</comment>